<protein>
    <recommendedName>
        <fullName evidence="3">THIF-type NAD/FAD binding fold domain-containing protein</fullName>
    </recommendedName>
</protein>
<dbReference type="EMBL" id="KZ819292">
    <property type="protein sequence ID" value="PWN98327.1"/>
    <property type="molecule type" value="Genomic_DNA"/>
</dbReference>
<dbReference type="Pfam" id="PF00899">
    <property type="entry name" value="ThiF"/>
    <property type="match status" value="1"/>
</dbReference>
<feature type="compositionally biased region" description="Basic and acidic residues" evidence="1">
    <location>
        <begin position="338"/>
        <end position="348"/>
    </location>
</feature>
<dbReference type="Gene3D" id="3.40.50.720">
    <property type="entry name" value="NAD(P)-binding Rossmann-like Domain"/>
    <property type="match status" value="1"/>
</dbReference>
<dbReference type="InterPro" id="IPR000594">
    <property type="entry name" value="ThiF_NAD_FAD-bd"/>
</dbReference>
<evidence type="ECO:0000256" key="2">
    <source>
        <dbReference type="SAM" id="Phobius"/>
    </source>
</evidence>
<name>A0A316Z966_9BASI</name>
<dbReference type="OrthoDB" id="10265862at2759"/>
<dbReference type="RefSeq" id="XP_025598606.1">
    <property type="nucleotide sequence ID" value="XM_025745250.1"/>
</dbReference>
<dbReference type="GO" id="GO:0061503">
    <property type="term" value="F:tRNA threonylcarbamoyladenosine dehydratase"/>
    <property type="evidence" value="ECO:0007669"/>
    <property type="project" value="TreeGrafter"/>
</dbReference>
<organism evidence="4 5">
    <name type="scientific">Tilletiopsis washingtonensis</name>
    <dbReference type="NCBI Taxonomy" id="58919"/>
    <lineage>
        <taxon>Eukaryota</taxon>
        <taxon>Fungi</taxon>
        <taxon>Dikarya</taxon>
        <taxon>Basidiomycota</taxon>
        <taxon>Ustilaginomycotina</taxon>
        <taxon>Exobasidiomycetes</taxon>
        <taxon>Entylomatales</taxon>
        <taxon>Entylomatales incertae sedis</taxon>
        <taxon>Tilletiopsis</taxon>
    </lineage>
</organism>
<feature type="compositionally biased region" description="Basic and acidic residues" evidence="1">
    <location>
        <begin position="451"/>
        <end position="461"/>
    </location>
</feature>
<feature type="transmembrane region" description="Helical" evidence="2">
    <location>
        <begin position="156"/>
        <end position="180"/>
    </location>
</feature>
<gene>
    <name evidence="4" type="ORF">FA09DRAFT_360584</name>
</gene>
<feature type="transmembrane region" description="Helical" evidence="2">
    <location>
        <begin position="31"/>
        <end position="50"/>
    </location>
</feature>
<dbReference type="GO" id="GO:0061504">
    <property type="term" value="P:cyclic threonylcarbamoyladenosine biosynthetic process"/>
    <property type="evidence" value="ECO:0007669"/>
    <property type="project" value="TreeGrafter"/>
</dbReference>
<dbReference type="InterPro" id="IPR035985">
    <property type="entry name" value="Ubiquitin-activating_enz"/>
</dbReference>
<dbReference type="PANTHER" id="PTHR43267">
    <property type="entry name" value="TRNA THREONYLCARBAMOYLADENOSINE DEHYDRATASE"/>
    <property type="match status" value="1"/>
</dbReference>
<feature type="domain" description="THIF-type NAD/FAD binding fold" evidence="3">
    <location>
        <begin position="144"/>
        <end position="632"/>
    </location>
</feature>
<feature type="compositionally biased region" description="Low complexity" evidence="1">
    <location>
        <begin position="519"/>
        <end position="531"/>
    </location>
</feature>
<evidence type="ECO:0000313" key="5">
    <source>
        <dbReference type="Proteomes" id="UP000245946"/>
    </source>
</evidence>
<feature type="region of interest" description="Disordered" evidence="1">
    <location>
        <begin position="317"/>
        <end position="552"/>
    </location>
</feature>
<evidence type="ECO:0000313" key="4">
    <source>
        <dbReference type="EMBL" id="PWN98327.1"/>
    </source>
</evidence>
<keyword evidence="2" id="KW-0812">Transmembrane</keyword>
<evidence type="ECO:0000259" key="3">
    <source>
        <dbReference type="Pfam" id="PF00899"/>
    </source>
</evidence>
<reference evidence="4 5" key="1">
    <citation type="journal article" date="2018" name="Mol. Biol. Evol.">
        <title>Broad Genomic Sampling Reveals a Smut Pathogenic Ancestry of the Fungal Clade Ustilaginomycotina.</title>
        <authorList>
            <person name="Kijpornyongpan T."/>
            <person name="Mondo S.J."/>
            <person name="Barry K."/>
            <person name="Sandor L."/>
            <person name="Lee J."/>
            <person name="Lipzen A."/>
            <person name="Pangilinan J."/>
            <person name="LaButti K."/>
            <person name="Hainaut M."/>
            <person name="Henrissat B."/>
            <person name="Grigoriev I.V."/>
            <person name="Spatafora J.W."/>
            <person name="Aime M.C."/>
        </authorList>
    </citation>
    <scope>NUCLEOTIDE SEQUENCE [LARGE SCALE GENOMIC DNA]</scope>
    <source>
        <strain evidence="4 5">MCA 4186</strain>
    </source>
</reference>
<dbReference type="SUPFAM" id="SSF69572">
    <property type="entry name" value="Activating enzymes of the ubiquitin-like proteins"/>
    <property type="match status" value="1"/>
</dbReference>
<feature type="compositionally biased region" description="Low complexity" evidence="1">
    <location>
        <begin position="425"/>
        <end position="435"/>
    </location>
</feature>
<keyword evidence="2" id="KW-1133">Transmembrane helix</keyword>
<dbReference type="PANTHER" id="PTHR43267:SF2">
    <property type="entry name" value="TRNA THREONYLCARBAMOYLADENOSINE DEHYDRATASE 1-RELATED"/>
    <property type="match status" value="1"/>
</dbReference>
<keyword evidence="2" id="KW-0472">Membrane</keyword>
<feature type="region of interest" description="Disordered" evidence="1">
    <location>
        <begin position="56"/>
        <end position="133"/>
    </location>
</feature>
<dbReference type="GeneID" id="37272794"/>
<dbReference type="InterPro" id="IPR045886">
    <property type="entry name" value="ThiF/MoeB/HesA"/>
</dbReference>
<dbReference type="AlphaFoldDB" id="A0A316Z966"/>
<evidence type="ECO:0000256" key="1">
    <source>
        <dbReference type="SAM" id="MobiDB-lite"/>
    </source>
</evidence>
<dbReference type="GO" id="GO:0008641">
    <property type="term" value="F:ubiquitin-like modifier activating enzyme activity"/>
    <property type="evidence" value="ECO:0007669"/>
    <property type="project" value="InterPro"/>
</dbReference>
<dbReference type="GO" id="GO:0005741">
    <property type="term" value="C:mitochondrial outer membrane"/>
    <property type="evidence" value="ECO:0007669"/>
    <property type="project" value="TreeGrafter"/>
</dbReference>
<keyword evidence="5" id="KW-1185">Reference proteome</keyword>
<proteinExistence type="predicted"/>
<dbReference type="Proteomes" id="UP000245946">
    <property type="component" value="Unassembled WGS sequence"/>
</dbReference>
<sequence>MASTSRPAAGSAGSGGGPPGLVASFVQSPKLVIAAVAVTSSLATAGALLATQRLSRKARRTDLEDSARRATAARLRSAEKHGAGRSTDVGGAAEEASTDGGTPRYLTNLAGSHHDFAPHLRPSPLRRSQSNQPYDESLVREQLARHYSFLGDEGMAALRGAFVVVVGAGGVGSACALSLLRAGVGALRLIDFDQVSLSSLNRHAVATLADVGRPKVVVCSEHFARIAPWAHVEAWVELFKGDEAPRLLGASRPVGRSADAKTRQPTYVIDAIDNLDTKVELLAYCYRQGIKCFSSMGAGAKCDPSRIQIADLTDTSEDPLSRHVRRKLRMMGIPSLGPEKEKKKKDSAAPEPAQTSIRKSILQGRDDVKPFEIPSRITLPKNEPKSRAPLVASPLPGGAAATSPRPPPSAWANDSSSRNRHMRRASSASSMGSAAYHTPLGTPMLEGEGSDDGKDADDTVRLPEAALADEEEDGQSPMPSLALPQAEHRDSLVEMSASPLPSPSPQISSLGAPKERNPLSRAASTAALAARQGSETEARPVRSKSKSKSSENAESVRLGIPVVFSTETKSDVRLLPLPEEEYQRGNVEELAVLNDFRVRVLPVLGPIPAMFGLAAATYVICDIAGRPQEPSPNKPARKFYEKIWQDLEAAERRFPAPGSGRIARDPVGPRLNTLSTNDCAYVFDEVFHQRSIVPPFDTPTRPALLRWDSTMPLALSNVAVFSKAQAKRHEDEVLARGRSPFEVWGSEAGAMFKRRMAEERRMSLLR</sequence>
<accession>A0A316Z966</accession>
<dbReference type="STRING" id="58919.A0A316Z966"/>